<keyword evidence="6" id="KW-1185">Reference proteome</keyword>
<dbReference type="Proteomes" id="UP000295684">
    <property type="component" value="Unassembled WGS sequence"/>
</dbReference>
<evidence type="ECO:0000313" key="6">
    <source>
        <dbReference type="Proteomes" id="UP000622648"/>
    </source>
</evidence>
<dbReference type="OrthoDB" id="1524740at2"/>
<dbReference type="Proteomes" id="UP000622648">
    <property type="component" value="Unassembled WGS sequence"/>
</dbReference>
<dbReference type="RefSeq" id="WP_132530385.1">
    <property type="nucleotide sequence ID" value="NZ_BMJO01000003.1"/>
</dbReference>
<feature type="chain" id="PRO_5020973761" evidence="1">
    <location>
        <begin position="23"/>
        <end position="125"/>
    </location>
</feature>
<dbReference type="Pfam" id="PF08308">
    <property type="entry name" value="PEGA"/>
    <property type="match status" value="1"/>
</dbReference>
<reference evidence="3" key="1">
    <citation type="journal article" date="2014" name="Int. J. Syst. Evol. Microbiol.">
        <title>Complete genome of a new Firmicutes species belonging to the dominant human colonic microbiota ('Ruminococcus bicirculans') reveals two chromosomes and a selective capacity to utilize plant glucans.</title>
        <authorList>
            <consortium name="NISC Comparative Sequencing Program"/>
            <person name="Wegmann U."/>
            <person name="Louis P."/>
            <person name="Goesmann A."/>
            <person name="Henrissat B."/>
            <person name="Duncan S.H."/>
            <person name="Flint H.J."/>
        </authorList>
    </citation>
    <scope>NUCLEOTIDE SEQUENCE</scope>
    <source>
        <strain evidence="3">CGMCC 1.15644</strain>
    </source>
</reference>
<evidence type="ECO:0000313" key="5">
    <source>
        <dbReference type="Proteomes" id="UP000295684"/>
    </source>
</evidence>
<protein>
    <submittedName>
        <fullName evidence="4">PEGA domain-containing protein</fullName>
    </submittedName>
</protein>
<dbReference type="EMBL" id="BMJO01000003">
    <property type="protein sequence ID" value="GGE54636.1"/>
    <property type="molecule type" value="Genomic_DNA"/>
</dbReference>
<feature type="domain" description="PEGA" evidence="2">
    <location>
        <begin position="29"/>
        <end position="75"/>
    </location>
</feature>
<evidence type="ECO:0000313" key="4">
    <source>
        <dbReference type="EMBL" id="TCO29157.1"/>
    </source>
</evidence>
<feature type="signal peptide" evidence="1">
    <location>
        <begin position="1"/>
        <end position="22"/>
    </location>
</feature>
<organism evidence="4 5">
    <name type="scientific">Pedobacter psychrotolerans</name>
    <dbReference type="NCBI Taxonomy" id="1843235"/>
    <lineage>
        <taxon>Bacteria</taxon>
        <taxon>Pseudomonadati</taxon>
        <taxon>Bacteroidota</taxon>
        <taxon>Sphingobacteriia</taxon>
        <taxon>Sphingobacteriales</taxon>
        <taxon>Sphingobacteriaceae</taxon>
        <taxon>Pedobacter</taxon>
    </lineage>
</organism>
<reference evidence="6" key="2">
    <citation type="journal article" date="2019" name="Int. J. Syst. Evol. Microbiol.">
        <title>The Global Catalogue of Microorganisms (GCM) 10K type strain sequencing project: providing services to taxonomists for standard genome sequencing and annotation.</title>
        <authorList>
            <consortium name="The Broad Institute Genomics Platform"/>
            <consortium name="The Broad Institute Genome Sequencing Center for Infectious Disease"/>
            <person name="Wu L."/>
            <person name="Ma J."/>
        </authorList>
    </citation>
    <scope>NUCLEOTIDE SEQUENCE [LARGE SCALE GENOMIC DNA]</scope>
    <source>
        <strain evidence="6">CGMCC 1.15644</strain>
    </source>
</reference>
<sequence length="125" mass="13284">MKKVFTLVAISATLLLSSCATIFTGTKQNVQINSNPPAADIEVDGVKVGVTPMAVPLKKGFSGPMVSLKLDGYETKTFQPTPAFNPVAVLNLLGLIGWAVDAATGAMMKYDPKVYELKLEPKKAN</sequence>
<reference evidence="4 5" key="3">
    <citation type="submission" date="2019-03" db="EMBL/GenBank/DDBJ databases">
        <title>Genomic Encyclopedia of Type Strains, Phase IV (KMG-IV): sequencing the most valuable type-strain genomes for metagenomic binning, comparative biology and taxonomic classification.</title>
        <authorList>
            <person name="Goeker M."/>
        </authorList>
    </citation>
    <scope>NUCLEOTIDE SEQUENCE [LARGE SCALE GENOMIC DNA]</scope>
    <source>
        <strain evidence="4 5">DSM 103236</strain>
    </source>
</reference>
<name>A0A4R2HJB0_9SPHI</name>
<dbReference type="EMBL" id="SLWO01000002">
    <property type="protein sequence ID" value="TCO29157.1"/>
    <property type="molecule type" value="Genomic_DNA"/>
</dbReference>
<comment type="caution">
    <text evidence="4">The sequence shown here is derived from an EMBL/GenBank/DDBJ whole genome shotgun (WGS) entry which is preliminary data.</text>
</comment>
<proteinExistence type="predicted"/>
<reference evidence="3" key="4">
    <citation type="submission" date="2024-05" db="EMBL/GenBank/DDBJ databases">
        <authorList>
            <person name="Sun Q."/>
            <person name="Zhou Y."/>
        </authorList>
    </citation>
    <scope>NUCLEOTIDE SEQUENCE</scope>
    <source>
        <strain evidence="3">CGMCC 1.15644</strain>
    </source>
</reference>
<evidence type="ECO:0000313" key="3">
    <source>
        <dbReference type="EMBL" id="GGE54636.1"/>
    </source>
</evidence>
<dbReference type="PROSITE" id="PS51257">
    <property type="entry name" value="PROKAR_LIPOPROTEIN"/>
    <property type="match status" value="1"/>
</dbReference>
<dbReference type="InterPro" id="IPR013229">
    <property type="entry name" value="PEGA"/>
</dbReference>
<gene>
    <name evidence="4" type="ORF">EV200_102579</name>
    <name evidence="3" type="ORF">GCM10011413_21220</name>
</gene>
<accession>A0A4R2HJB0</accession>
<dbReference type="AlphaFoldDB" id="A0A4R2HJB0"/>
<evidence type="ECO:0000259" key="2">
    <source>
        <dbReference type="Pfam" id="PF08308"/>
    </source>
</evidence>
<keyword evidence="1" id="KW-0732">Signal</keyword>
<evidence type="ECO:0000256" key="1">
    <source>
        <dbReference type="SAM" id="SignalP"/>
    </source>
</evidence>